<dbReference type="Gene3D" id="2.130.10.10">
    <property type="entry name" value="YVTN repeat-like/Quinoprotein amine dehydrogenase"/>
    <property type="match status" value="2"/>
</dbReference>
<evidence type="ECO:0000313" key="4">
    <source>
        <dbReference type="Proteomes" id="UP000275024"/>
    </source>
</evidence>
<organism evidence="1 4">
    <name type="scientific">Streptomyces radicis</name>
    <dbReference type="NCBI Taxonomy" id="1750517"/>
    <lineage>
        <taxon>Bacteria</taxon>
        <taxon>Bacillati</taxon>
        <taxon>Actinomycetota</taxon>
        <taxon>Actinomycetes</taxon>
        <taxon>Kitasatosporales</taxon>
        <taxon>Streptomycetaceae</taxon>
        <taxon>Streptomyces</taxon>
    </lineage>
</organism>
<dbReference type="InterPro" id="IPR015943">
    <property type="entry name" value="WD40/YVTN_repeat-like_dom_sf"/>
</dbReference>
<evidence type="ECO:0000313" key="1">
    <source>
        <dbReference type="EMBL" id="RKN07594.1"/>
    </source>
</evidence>
<evidence type="ECO:0000313" key="2">
    <source>
        <dbReference type="EMBL" id="RKN18317.1"/>
    </source>
</evidence>
<gene>
    <name evidence="2" type="ORF">D7318_22435</name>
    <name evidence="1" type="ORF">D7319_18200</name>
</gene>
<dbReference type="EMBL" id="RBDX01000014">
    <property type="protein sequence ID" value="RKN07594.1"/>
    <property type="molecule type" value="Genomic_DNA"/>
</dbReference>
<dbReference type="SUPFAM" id="SSF50998">
    <property type="entry name" value="Quinoprotein alcohol dehydrogenase-like"/>
    <property type="match status" value="1"/>
</dbReference>
<dbReference type="Proteomes" id="UP000275024">
    <property type="component" value="Unassembled WGS sequence"/>
</dbReference>
<dbReference type="OrthoDB" id="4114175at2"/>
<evidence type="ECO:0000313" key="3">
    <source>
        <dbReference type="Proteomes" id="UP000268652"/>
    </source>
</evidence>
<dbReference type="AlphaFoldDB" id="A0A3A9WDW3"/>
<name>A0A3A9WDW3_9ACTN</name>
<dbReference type="EMBL" id="RBDY01000020">
    <property type="protein sequence ID" value="RKN18317.1"/>
    <property type="molecule type" value="Genomic_DNA"/>
</dbReference>
<reference evidence="3 4" key="1">
    <citation type="submission" date="2018-09" db="EMBL/GenBank/DDBJ databases">
        <title>Streptomyces sp. nov. DS1-2, an endophytic actinomycete isolated from roots of Dendrobium scabrilingue.</title>
        <authorList>
            <person name="Kuncharoen N."/>
            <person name="Kudo T."/>
            <person name="Ohkuma M."/>
            <person name="Yuki M."/>
            <person name="Tanasupawat S."/>
        </authorList>
    </citation>
    <scope>NUCLEOTIDE SEQUENCE [LARGE SCALE GENOMIC DNA]</scope>
    <source>
        <strain evidence="1 4">AZ1-7</strain>
        <strain evidence="2 3">DS1-2</strain>
    </source>
</reference>
<dbReference type="RefSeq" id="WP_120698980.1">
    <property type="nucleotide sequence ID" value="NZ_RBDX01000014.1"/>
</dbReference>
<keyword evidence="3" id="KW-1185">Reference proteome</keyword>
<dbReference type="Proteomes" id="UP000268652">
    <property type="component" value="Unassembled WGS sequence"/>
</dbReference>
<protein>
    <recommendedName>
        <fullName evidence="5">PQQ-binding-like beta-propeller repeat protein</fullName>
    </recommendedName>
</protein>
<comment type="caution">
    <text evidence="1">The sequence shown here is derived from an EMBL/GenBank/DDBJ whole genome shotgun (WGS) entry which is preliminary data.</text>
</comment>
<dbReference type="InterPro" id="IPR011047">
    <property type="entry name" value="Quinoprotein_ADH-like_sf"/>
</dbReference>
<sequence length="416" mass="41796">MTDDAAKAAIRRGAALALAVTGSLVLTACGGDGEAASGEGNGNGDGLEASWATTPAPSGEYDGALPAPRLWVAESTVVVAGTAGVTAYDRASGEPGWELPAPDGAGELCAASDSTNAAGVGALLYAAADDPESCSVVVAVDAGGEGQPLWTGTMPSEGSSYGAEIFVGDEAITASNGDVAQFSIEGEPVALPEVPGGPECVDGADWTASASHLFALSDCGTFGDAYQLSAFPTAGGEALWTLENASEDYRLANGMPGDLPTLRTSDDLLVTFGETGEPVSEVPADNGTDEWDFSPALHLSLVQGATLLAGSLTMSVDGGEGAAYDLATGEEIWREPLPSLYDLFPGTDGALLMDGDGIGTATGVIAFEVDPATGSRTELGAITDLPTAATVVDGTLYALLHDEEEDTTSVEAYPLS</sequence>
<accession>A0A3A9WDW3</accession>
<evidence type="ECO:0008006" key="5">
    <source>
        <dbReference type="Google" id="ProtNLM"/>
    </source>
</evidence>
<dbReference type="PROSITE" id="PS51257">
    <property type="entry name" value="PROKAR_LIPOPROTEIN"/>
    <property type="match status" value="1"/>
</dbReference>
<proteinExistence type="predicted"/>